<dbReference type="KEGG" id="cpso:CPPEL_03630"/>
<proteinExistence type="predicted"/>
<dbReference type="InterPro" id="IPR050275">
    <property type="entry name" value="PGM_Phosphatase"/>
</dbReference>
<evidence type="ECO:0000313" key="7">
    <source>
        <dbReference type="Proteomes" id="UP000271426"/>
    </source>
</evidence>
<dbReference type="CDD" id="cd07067">
    <property type="entry name" value="HP_PGM_like"/>
    <property type="match status" value="1"/>
</dbReference>
<dbReference type="Proteomes" id="UP000271426">
    <property type="component" value="Chromosome"/>
</dbReference>
<dbReference type="GO" id="GO:0004523">
    <property type="term" value="F:RNA-DNA hybrid ribonuclease activity"/>
    <property type="evidence" value="ECO:0007669"/>
    <property type="project" value="InterPro"/>
</dbReference>
<feature type="region of interest" description="Disordered" evidence="4">
    <location>
        <begin position="142"/>
        <end position="175"/>
    </location>
</feature>
<protein>
    <submittedName>
        <fullName evidence="6">Phosphoserine phosphatase 1</fullName>
        <ecNumber evidence="6">3.1.3.3</ecNumber>
    </submittedName>
</protein>
<dbReference type="InterPro" id="IPR036397">
    <property type="entry name" value="RNaseH_sf"/>
</dbReference>
<dbReference type="PROSITE" id="PS50879">
    <property type="entry name" value="RNASE_H_1"/>
    <property type="match status" value="1"/>
</dbReference>
<dbReference type="InterPro" id="IPR013078">
    <property type="entry name" value="His_Pase_superF_clade-1"/>
</dbReference>
<dbReference type="EMBL" id="CP033898">
    <property type="protein sequence ID" value="AZA08854.1"/>
    <property type="molecule type" value="Genomic_DNA"/>
</dbReference>
<evidence type="ECO:0000256" key="3">
    <source>
        <dbReference type="PIRSR" id="PIRSR613078-2"/>
    </source>
</evidence>
<accession>A0A3G6IY00</accession>
<dbReference type="CDD" id="cd09279">
    <property type="entry name" value="RNase_HI_like"/>
    <property type="match status" value="1"/>
</dbReference>
<dbReference type="Pfam" id="PF13456">
    <property type="entry name" value="RVT_3"/>
    <property type="match status" value="1"/>
</dbReference>
<feature type="active site" description="Proton donor/acceptor; for phosphatase activity" evidence="1">
    <location>
        <position position="266"/>
    </location>
</feature>
<dbReference type="Gene3D" id="3.40.50.1240">
    <property type="entry name" value="Phosphoglycerate mutase-like"/>
    <property type="match status" value="1"/>
</dbReference>
<evidence type="ECO:0000313" key="6">
    <source>
        <dbReference type="EMBL" id="AZA08854.1"/>
    </source>
</evidence>
<feature type="binding site" evidence="3">
    <location>
        <position position="242"/>
    </location>
    <ligand>
        <name>substrate</name>
    </ligand>
</feature>
<dbReference type="InterPro" id="IPR014636">
    <property type="entry name" value="RNaseH/PGlycerate_mutase"/>
</dbReference>
<dbReference type="SUPFAM" id="SSF53254">
    <property type="entry name" value="Phosphoglycerate mutase-like"/>
    <property type="match status" value="1"/>
</dbReference>
<dbReference type="InterPro" id="IPR012337">
    <property type="entry name" value="RNaseH-like_sf"/>
</dbReference>
<organism evidence="6 7">
    <name type="scientific">Corynebacterium pseudopelargi</name>
    <dbReference type="NCBI Taxonomy" id="2080757"/>
    <lineage>
        <taxon>Bacteria</taxon>
        <taxon>Bacillati</taxon>
        <taxon>Actinomycetota</taxon>
        <taxon>Actinomycetes</taxon>
        <taxon>Mycobacteriales</taxon>
        <taxon>Corynebacteriaceae</taxon>
        <taxon>Corynebacterium</taxon>
    </lineage>
</organism>
<evidence type="ECO:0000259" key="5">
    <source>
        <dbReference type="PROSITE" id="PS50879"/>
    </source>
</evidence>
<evidence type="ECO:0000256" key="1">
    <source>
        <dbReference type="PIRSR" id="PIRSR036922-1"/>
    </source>
</evidence>
<dbReference type="SUPFAM" id="SSF53098">
    <property type="entry name" value="Ribonuclease H-like"/>
    <property type="match status" value="1"/>
</dbReference>
<dbReference type="Pfam" id="PF00300">
    <property type="entry name" value="His_Phos_1"/>
    <property type="match status" value="1"/>
</dbReference>
<dbReference type="SMART" id="SM00855">
    <property type="entry name" value="PGAM"/>
    <property type="match status" value="1"/>
</dbReference>
<dbReference type="RefSeq" id="WP_123959847.1">
    <property type="nucleotide sequence ID" value="NZ_CP033898.1"/>
</dbReference>
<dbReference type="GO" id="GO:0005737">
    <property type="term" value="C:cytoplasm"/>
    <property type="evidence" value="ECO:0007669"/>
    <property type="project" value="TreeGrafter"/>
</dbReference>
<dbReference type="GO" id="GO:0003676">
    <property type="term" value="F:nucleic acid binding"/>
    <property type="evidence" value="ECO:0007669"/>
    <property type="project" value="InterPro"/>
</dbReference>
<dbReference type="EC" id="3.1.3.3" evidence="6"/>
<feature type="active site" description="Proton donor/acceptor" evidence="2">
    <location>
        <position position="266"/>
    </location>
</feature>
<dbReference type="AlphaFoldDB" id="A0A3G6IY00"/>
<reference evidence="6 7" key="1">
    <citation type="submission" date="2018-11" db="EMBL/GenBank/DDBJ databases">
        <authorList>
            <person name="Kleinhagauer T."/>
            <person name="Glaeser S.P."/>
            <person name="Spergser J."/>
            <person name="Ruckert C."/>
            <person name="Kaempfer P."/>
            <person name="Busse H.-J."/>
        </authorList>
    </citation>
    <scope>NUCLEOTIDE SEQUENCE [LARGE SCALE GENOMIC DNA]</scope>
    <source>
        <strain evidence="6 7">812CH</strain>
    </source>
</reference>
<dbReference type="InterPro" id="IPR029033">
    <property type="entry name" value="His_PPase_superfam"/>
</dbReference>
<evidence type="ECO:0000256" key="2">
    <source>
        <dbReference type="PIRSR" id="PIRSR613078-1"/>
    </source>
</evidence>
<keyword evidence="7" id="KW-1185">Reference proteome</keyword>
<dbReference type="InterPro" id="IPR002156">
    <property type="entry name" value="RNaseH_domain"/>
</dbReference>
<name>A0A3G6IY00_9CORY</name>
<dbReference type="OrthoDB" id="5296884at2"/>
<dbReference type="PIRSF" id="PIRSF036922">
    <property type="entry name" value="RNaseH_PGAM"/>
    <property type="match status" value="1"/>
</dbReference>
<sequence length="388" mass="41791">MSTHLLIEADGGSRGNPGPAGAGTVVRDAESGKVLATLAYVVGKATNNVAEYRGLLNGLEVAAALGARKVSVRMDSKLVVEQMSGRWKIKHPDMRELAMECKAIERGFEQVEYQWVPRKENSRADELANEAMDAIAKGAAPGYVAGYEPPSKEHTQSTTSSTKPDQGEEQKNCPTVWNGATTKATRLLLLRHGQTAMSAQRRYSGRSNPPLSAIGTQQAEAAAQYLAARGGIDAIVASPLQRCQQTAQAAAAALGMKVHTMDPLQEMDFGDWDGLTFAEARESDPERHQQWLEDPSMAPPGGESLAQVYRRVKKARARIAEDFGPGTILVVSHVTPIKAILREALGAPATMFHKMHLDLASLSIAEFYADGPTCVRLVNDTSYLPATN</sequence>
<keyword evidence="6" id="KW-0378">Hydrolase</keyword>
<dbReference type="Gene3D" id="3.30.420.10">
    <property type="entry name" value="Ribonuclease H-like superfamily/Ribonuclease H"/>
    <property type="match status" value="1"/>
</dbReference>
<dbReference type="PANTHER" id="PTHR48100:SF1">
    <property type="entry name" value="HISTIDINE PHOSPHATASE FAMILY PROTEIN-RELATED"/>
    <property type="match status" value="1"/>
</dbReference>
<dbReference type="NCBIfam" id="NF005567">
    <property type="entry name" value="PRK07238.1"/>
    <property type="match status" value="1"/>
</dbReference>
<feature type="active site" description="Tele-phosphohistidine intermediate" evidence="1">
    <location>
        <position position="192"/>
    </location>
</feature>
<feature type="domain" description="RNase H type-1" evidence="5">
    <location>
        <begin position="1"/>
        <end position="141"/>
    </location>
</feature>
<dbReference type="PANTHER" id="PTHR48100">
    <property type="entry name" value="BROAD-SPECIFICITY PHOSPHATASE YOR283W-RELATED"/>
    <property type="match status" value="1"/>
</dbReference>
<dbReference type="GO" id="GO:0016791">
    <property type="term" value="F:phosphatase activity"/>
    <property type="evidence" value="ECO:0007669"/>
    <property type="project" value="TreeGrafter"/>
</dbReference>
<evidence type="ECO:0000256" key="4">
    <source>
        <dbReference type="SAM" id="MobiDB-lite"/>
    </source>
</evidence>
<gene>
    <name evidence="6" type="primary">pspA1</name>
    <name evidence="6" type="ORF">CPPEL_03630</name>
</gene>